<reference evidence="1" key="1">
    <citation type="submission" date="2021-04" db="EMBL/GenBank/DDBJ databases">
        <title>Microbacterium tenobrionis sp. nov. and Microbacterium allomyrinae sp. nov., isolated from larvae of Tenobrio molitor and Allomyrina dichotoma, respectively.</title>
        <authorList>
            <person name="Lee S.D."/>
        </authorList>
    </citation>
    <scope>NUCLEOTIDE SEQUENCE</scope>
    <source>
        <strain evidence="1">BWT-G7</strain>
    </source>
</reference>
<organism evidence="1 2">
    <name type="scientific">Microbacterium allomyrinae</name>
    <dbReference type="NCBI Taxonomy" id="2830666"/>
    <lineage>
        <taxon>Bacteria</taxon>
        <taxon>Bacillati</taxon>
        <taxon>Actinomycetota</taxon>
        <taxon>Actinomycetes</taxon>
        <taxon>Micrococcales</taxon>
        <taxon>Microbacteriaceae</taxon>
        <taxon>Microbacterium</taxon>
    </lineage>
</organism>
<dbReference type="AlphaFoldDB" id="A0A9X1S0I4"/>
<comment type="caution">
    <text evidence="1">The sequence shown here is derived from an EMBL/GenBank/DDBJ whole genome shotgun (WGS) entry which is preliminary data.</text>
</comment>
<evidence type="ECO:0000313" key="1">
    <source>
        <dbReference type="EMBL" id="MCC2030641.1"/>
    </source>
</evidence>
<sequence>MTKPGEFSPDVVELIWIRDGGACVDCGMPQVRERRGEAFGGWSIQHREARGAGGTSKGAVRKNARPWLVLASNGAVMCGTGVTGCHGRAETKDRRRAFDLGFAVRPGVRRPAEMPIRHALHGWVTLTDDGDWEPAEAPEEEAIAA</sequence>
<proteinExistence type="predicted"/>
<evidence type="ECO:0000313" key="2">
    <source>
        <dbReference type="Proteomes" id="UP001139354"/>
    </source>
</evidence>
<dbReference type="Proteomes" id="UP001139354">
    <property type="component" value="Unassembled WGS sequence"/>
</dbReference>
<dbReference type="RefSeq" id="WP_229382551.1">
    <property type="nucleotide sequence ID" value="NZ_JAGTTN010000001.1"/>
</dbReference>
<evidence type="ECO:0008006" key="3">
    <source>
        <dbReference type="Google" id="ProtNLM"/>
    </source>
</evidence>
<accession>A0A9X1S0I4</accession>
<name>A0A9X1S0I4_9MICO</name>
<protein>
    <recommendedName>
        <fullName evidence="3">HNH endonuclease</fullName>
    </recommendedName>
</protein>
<dbReference type="EMBL" id="JAGTTN010000001">
    <property type="protein sequence ID" value="MCC2030641.1"/>
    <property type="molecule type" value="Genomic_DNA"/>
</dbReference>
<gene>
    <name evidence="1" type="ORF">KEC57_00410</name>
</gene>
<keyword evidence="2" id="KW-1185">Reference proteome</keyword>